<keyword evidence="1" id="KW-0472">Membrane</keyword>
<organism evidence="2 3">
    <name type="scientific">Planosporangium thailandense</name>
    <dbReference type="NCBI Taxonomy" id="765197"/>
    <lineage>
        <taxon>Bacteria</taxon>
        <taxon>Bacillati</taxon>
        <taxon>Actinomycetota</taxon>
        <taxon>Actinomycetes</taxon>
        <taxon>Micromonosporales</taxon>
        <taxon>Micromonosporaceae</taxon>
        <taxon>Planosporangium</taxon>
    </lineage>
</organism>
<keyword evidence="1" id="KW-0812">Transmembrane</keyword>
<keyword evidence="1" id="KW-1133">Transmembrane helix</keyword>
<gene>
    <name evidence="2" type="ORF">HC031_14510</name>
</gene>
<proteinExistence type="predicted"/>
<evidence type="ECO:0000313" key="3">
    <source>
        <dbReference type="Proteomes" id="UP000722989"/>
    </source>
</evidence>
<dbReference type="EMBL" id="JAATVY010000008">
    <property type="protein sequence ID" value="NJC70918.1"/>
    <property type="molecule type" value="Genomic_DNA"/>
</dbReference>
<reference evidence="2 3" key="1">
    <citation type="submission" date="2020-03" db="EMBL/GenBank/DDBJ databases">
        <title>WGS of the type strain of Planosporangium spp.</title>
        <authorList>
            <person name="Thawai C."/>
        </authorList>
    </citation>
    <scope>NUCLEOTIDE SEQUENCE [LARGE SCALE GENOMIC DNA]</scope>
    <source>
        <strain evidence="2 3">TBRC 5610</strain>
    </source>
</reference>
<feature type="transmembrane region" description="Helical" evidence="1">
    <location>
        <begin position="75"/>
        <end position="94"/>
    </location>
</feature>
<feature type="transmembrane region" description="Helical" evidence="1">
    <location>
        <begin position="100"/>
        <end position="119"/>
    </location>
</feature>
<feature type="transmembrane region" description="Helical" evidence="1">
    <location>
        <begin position="7"/>
        <end position="29"/>
    </location>
</feature>
<keyword evidence="3" id="KW-1185">Reference proteome</keyword>
<evidence type="ECO:0000313" key="2">
    <source>
        <dbReference type="EMBL" id="NJC70918.1"/>
    </source>
</evidence>
<accession>A0ABX0XY05</accession>
<dbReference type="Proteomes" id="UP000722989">
    <property type="component" value="Unassembled WGS sequence"/>
</dbReference>
<protein>
    <submittedName>
        <fullName evidence="2">Uncharacterized protein</fullName>
    </submittedName>
</protein>
<feature type="transmembrane region" description="Helical" evidence="1">
    <location>
        <begin position="41"/>
        <end position="63"/>
    </location>
</feature>
<comment type="caution">
    <text evidence="2">The sequence shown here is derived from an EMBL/GenBank/DDBJ whole genome shotgun (WGS) entry which is preliminary data.</text>
</comment>
<sequence>MPGTLRVAVGLLLAETVVVAVIVAYLVYADLTVRDVVLQDALIVTGFAALIAVLLGVLARALIRRRAWARGPAVVLELMLLPIGWFMISAGVVWLGVPVFALGLLGAGLLVTPATREALGVR</sequence>
<name>A0ABX0XY05_9ACTN</name>
<evidence type="ECO:0000256" key="1">
    <source>
        <dbReference type="SAM" id="Phobius"/>
    </source>
</evidence>